<keyword evidence="6 7" id="KW-0472">Membrane</keyword>
<dbReference type="PANTHER" id="PTHR23517">
    <property type="entry name" value="RESISTANCE PROTEIN MDTM, PUTATIVE-RELATED-RELATED"/>
    <property type="match status" value="1"/>
</dbReference>
<feature type="transmembrane region" description="Helical" evidence="7">
    <location>
        <begin position="171"/>
        <end position="189"/>
    </location>
</feature>
<feature type="transmembrane region" description="Helical" evidence="7">
    <location>
        <begin position="312"/>
        <end position="334"/>
    </location>
</feature>
<evidence type="ECO:0000313" key="10">
    <source>
        <dbReference type="Proteomes" id="UP001057025"/>
    </source>
</evidence>
<keyword evidence="4 7" id="KW-0812">Transmembrane</keyword>
<dbReference type="InterPro" id="IPR036259">
    <property type="entry name" value="MFS_trans_sf"/>
</dbReference>
<dbReference type="PROSITE" id="PS50850">
    <property type="entry name" value="MFS"/>
    <property type="match status" value="1"/>
</dbReference>
<evidence type="ECO:0000256" key="6">
    <source>
        <dbReference type="ARBA" id="ARBA00023136"/>
    </source>
</evidence>
<feature type="transmembrane region" description="Helical" evidence="7">
    <location>
        <begin position="346"/>
        <end position="368"/>
    </location>
</feature>
<reference evidence="9" key="1">
    <citation type="submission" date="2022-05" db="EMBL/GenBank/DDBJ databases">
        <authorList>
            <person name="Oliphant S.A."/>
            <person name="Watson-Haigh N.S."/>
            <person name="Sumby K.M."/>
            <person name="Gardner J.M."/>
            <person name="Jiranek V."/>
        </authorList>
    </citation>
    <scope>NUCLEOTIDE SEQUENCE</scope>
    <source>
        <strain evidence="9">KI11_C11</strain>
    </source>
</reference>
<feature type="transmembrane region" description="Helical" evidence="7">
    <location>
        <begin position="374"/>
        <end position="395"/>
    </location>
</feature>
<keyword evidence="5 7" id="KW-1133">Transmembrane helix</keyword>
<feature type="transmembrane region" description="Helical" evidence="7">
    <location>
        <begin position="22"/>
        <end position="40"/>
    </location>
</feature>
<feature type="transmembrane region" description="Helical" evidence="7">
    <location>
        <begin position="85"/>
        <end position="103"/>
    </location>
</feature>
<comment type="subcellular location">
    <subcellularLocation>
        <location evidence="1">Cell membrane</location>
        <topology evidence="1">Multi-pass membrane protein</topology>
    </subcellularLocation>
</comment>
<gene>
    <name evidence="9" type="ORF">M3M39_00880</name>
</gene>
<dbReference type="Proteomes" id="UP001057025">
    <property type="component" value="Chromosome"/>
</dbReference>
<evidence type="ECO:0000256" key="4">
    <source>
        <dbReference type="ARBA" id="ARBA00022692"/>
    </source>
</evidence>
<evidence type="ECO:0000259" key="8">
    <source>
        <dbReference type="PROSITE" id="PS50850"/>
    </source>
</evidence>
<dbReference type="SUPFAM" id="SSF103473">
    <property type="entry name" value="MFS general substrate transporter"/>
    <property type="match status" value="1"/>
</dbReference>
<dbReference type="InterPro" id="IPR020846">
    <property type="entry name" value="MFS_dom"/>
</dbReference>
<name>A0ABY5BSH3_9LACO</name>
<feature type="transmembrane region" description="Helical" evidence="7">
    <location>
        <begin position="109"/>
        <end position="130"/>
    </location>
</feature>
<dbReference type="CDD" id="cd17329">
    <property type="entry name" value="MFS_MdtH_MDR_like"/>
    <property type="match status" value="1"/>
</dbReference>
<evidence type="ECO:0000256" key="1">
    <source>
        <dbReference type="ARBA" id="ARBA00004651"/>
    </source>
</evidence>
<organism evidence="9 10">
    <name type="scientific">Fructilactobacillus hinvesii</name>
    <dbReference type="NCBI Taxonomy" id="2940300"/>
    <lineage>
        <taxon>Bacteria</taxon>
        <taxon>Bacillati</taxon>
        <taxon>Bacillota</taxon>
        <taxon>Bacilli</taxon>
        <taxon>Lactobacillales</taxon>
        <taxon>Lactobacillaceae</taxon>
        <taxon>Fructilactobacillus</taxon>
    </lineage>
</organism>
<feature type="transmembrane region" description="Helical" evidence="7">
    <location>
        <begin position="52"/>
        <end position="73"/>
    </location>
</feature>
<feature type="transmembrane region" description="Helical" evidence="7">
    <location>
        <begin position="142"/>
        <end position="165"/>
    </location>
</feature>
<dbReference type="PANTHER" id="PTHR23517:SF10">
    <property type="entry name" value="MAJOR FACILITATOR SUPERFAMILY (MFS) PROFILE DOMAIN-CONTAINING PROTEIN"/>
    <property type="match status" value="1"/>
</dbReference>
<evidence type="ECO:0000256" key="7">
    <source>
        <dbReference type="SAM" id="Phobius"/>
    </source>
</evidence>
<protein>
    <submittedName>
        <fullName evidence="9">MFS transporter</fullName>
    </submittedName>
</protein>
<dbReference type="Gene3D" id="1.20.1250.20">
    <property type="entry name" value="MFS general substrate transporter like domains"/>
    <property type="match status" value="2"/>
</dbReference>
<dbReference type="RefSeq" id="WP_252797362.1">
    <property type="nucleotide sequence ID" value="NZ_CP097118.1"/>
</dbReference>
<proteinExistence type="predicted"/>
<keyword evidence="3" id="KW-1003">Cell membrane</keyword>
<evidence type="ECO:0000313" key="9">
    <source>
        <dbReference type="EMBL" id="USS88073.1"/>
    </source>
</evidence>
<feature type="transmembrane region" description="Helical" evidence="7">
    <location>
        <begin position="222"/>
        <end position="240"/>
    </location>
</feature>
<dbReference type="InterPro" id="IPR011701">
    <property type="entry name" value="MFS"/>
</dbReference>
<feature type="transmembrane region" description="Helical" evidence="7">
    <location>
        <begin position="289"/>
        <end position="306"/>
    </location>
</feature>
<sequence>MTNYLGGIVHDTPRSEIRLTSVLIYSLLLNSGAALMWPLTTVYMHNTLHESLTVAGVVLFIMSCFMVLGNYLGGRLFDRWSPYKTAIISISIALAAVVVLIFSHGWPMFAIMLFVYGLGEGSSLTLLNAYAAKVRSKSTRQVFNSVYIGVNLGVVIGTAAVGYLMKYGVGVVFTVASFFYIILLIMTILEFNVKFPPVQAHAHQHSEDGVDMGLTPKPNPRLIWLICGMVFFIYLSYTLWESVMPVHMQDLHISFEQYSLIWPINGLLIVVGQPIVNRLGMHFRMVPQISFGVTLFASTFFMLIWARQYHWFIIIMIILTLGEMNGLPAIPAWIDSLADPRSKGQYQGMFNVFMSFGRAVGPLFGGLMVEWFNYPILFTLAGLSILGSLAAVLIMNRASTSSRRKA</sequence>
<evidence type="ECO:0000256" key="3">
    <source>
        <dbReference type="ARBA" id="ARBA00022475"/>
    </source>
</evidence>
<dbReference type="InterPro" id="IPR050171">
    <property type="entry name" value="MFS_Transporters"/>
</dbReference>
<keyword evidence="2" id="KW-0813">Transport</keyword>
<dbReference type="Pfam" id="PF07690">
    <property type="entry name" value="MFS_1"/>
    <property type="match status" value="1"/>
</dbReference>
<feature type="transmembrane region" description="Helical" evidence="7">
    <location>
        <begin position="260"/>
        <end position="277"/>
    </location>
</feature>
<keyword evidence="10" id="KW-1185">Reference proteome</keyword>
<feature type="domain" description="Major facilitator superfamily (MFS) profile" evidence="8">
    <location>
        <begin position="18"/>
        <end position="399"/>
    </location>
</feature>
<accession>A0ABY5BSH3</accession>
<evidence type="ECO:0000256" key="2">
    <source>
        <dbReference type="ARBA" id="ARBA00022448"/>
    </source>
</evidence>
<evidence type="ECO:0000256" key="5">
    <source>
        <dbReference type="ARBA" id="ARBA00022989"/>
    </source>
</evidence>
<dbReference type="EMBL" id="CP097118">
    <property type="protein sequence ID" value="USS88073.1"/>
    <property type="molecule type" value="Genomic_DNA"/>
</dbReference>